<dbReference type="EMBL" id="CP014671">
    <property type="protein sequence ID" value="ANX04640.1"/>
    <property type="molecule type" value="Genomic_DNA"/>
</dbReference>
<dbReference type="PANTHER" id="PTHR43884">
    <property type="entry name" value="ACYL-COA DEHYDROGENASE"/>
    <property type="match status" value="1"/>
</dbReference>
<dbReference type="GO" id="GO:0003995">
    <property type="term" value="F:acyl-CoA dehydrogenase activity"/>
    <property type="evidence" value="ECO:0007669"/>
    <property type="project" value="TreeGrafter"/>
</dbReference>
<keyword evidence="4 5" id="KW-0274">FAD</keyword>
<evidence type="ECO:0000313" key="10">
    <source>
        <dbReference type="Proteomes" id="UP000092952"/>
    </source>
</evidence>
<sequence length="384" mass="41859">MDFAFTDEQLAIREAVSRYGAERLAPGYMQREKTGFEPGLIQEMGGLGYIAPEMPEDMGGAGLDAVTAGLIVEEIARHDFNVSYVQLMGSLCATILTRHAQPDLAREVVGQICRGEALVGLGLTEPGGGSDAANLKLRATRRGDVYVLKGEKASASFAAHMHKIVVFARTGSQEDRAKGISAFLVDMDSPGISRLPYDDLGTRAVGRGSVFFDDVEVPAGRMLGDENRGFGQVMAGFDYSRGLIGLQCLGAARASLEETWAYVTEREAFGRPLAKFQGVTEPLAEFETLLEACRLLCFKTLWLRDRGLPHTSEAAMVKWWAPKLAFDVIHQCLITNGHYGYSTDLPHQQRLRDVLGLQIGDGTAQIQKMIIAREKVGRVAVPYA</sequence>
<evidence type="ECO:0000313" key="9">
    <source>
        <dbReference type="EMBL" id="ANX04640.1"/>
    </source>
</evidence>
<dbReference type="PANTHER" id="PTHR43884:SF37">
    <property type="entry name" value="ACYL-COA DEHYDROGENASE"/>
    <property type="match status" value="1"/>
</dbReference>
<dbReference type="Proteomes" id="UP000092952">
    <property type="component" value="Chromosome"/>
</dbReference>
<dbReference type="Gene3D" id="1.10.540.10">
    <property type="entry name" value="Acyl-CoA dehydrogenase/oxidase, N-terminal domain"/>
    <property type="match status" value="1"/>
</dbReference>
<dbReference type="GO" id="GO:0050660">
    <property type="term" value="F:flavin adenine dinucleotide binding"/>
    <property type="evidence" value="ECO:0007669"/>
    <property type="project" value="InterPro"/>
</dbReference>
<dbReference type="SUPFAM" id="SSF47203">
    <property type="entry name" value="Acyl-CoA dehydrogenase C-terminal domain-like"/>
    <property type="match status" value="1"/>
</dbReference>
<keyword evidence="3 5" id="KW-0285">Flavoprotein</keyword>
<evidence type="ECO:0000256" key="1">
    <source>
        <dbReference type="ARBA" id="ARBA00001974"/>
    </source>
</evidence>
<evidence type="ECO:0000256" key="4">
    <source>
        <dbReference type="ARBA" id="ARBA00022827"/>
    </source>
</evidence>
<feature type="domain" description="Acyl-CoA oxidase/dehydrogenase middle" evidence="7">
    <location>
        <begin position="121"/>
        <end position="215"/>
    </location>
</feature>
<dbReference type="InterPro" id="IPR006091">
    <property type="entry name" value="Acyl-CoA_Oxase/DH_mid-dom"/>
</dbReference>
<dbReference type="Pfam" id="PF00441">
    <property type="entry name" value="Acyl-CoA_dh_1"/>
    <property type="match status" value="1"/>
</dbReference>
<dbReference type="Pfam" id="PF02771">
    <property type="entry name" value="Acyl-CoA_dh_N"/>
    <property type="match status" value="1"/>
</dbReference>
<name>A0A1B1YUU7_9GAMM</name>
<dbReference type="AlphaFoldDB" id="A0A1B1YUU7"/>
<gene>
    <name evidence="9" type="ORF">PG2T_11015</name>
</gene>
<dbReference type="InParanoid" id="A0A1B1YUU7"/>
<evidence type="ECO:0000259" key="8">
    <source>
        <dbReference type="Pfam" id="PF02771"/>
    </source>
</evidence>
<dbReference type="InterPro" id="IPR013786">
    <property type="entry name" value="AcylCoA_DH/ox_N"/>
</dbReference>
<evidence type="ECO:0000256" key="3">
    <source>
        <dbReference type="ARBA" id="ARBA00022630"/>
    </source>
</evidence>
<evidence type="ECO:0000259" key="7">
    <source>
        <dbReference type="Pfam" id="PF02770"/>
    </source>
</evidence>
<dbReference type="InterPro" id="IPR036250">
    <property type="entry name" value="AcylCo_DH-like_C"/>
</dbReference>
<evidence type="ECO:0000256" key="2">
    <source>
        <dbReference type="ARBA" id="ARBA00009347"/>
    </source>
</evidence>
<dbReference type="KEGG" id="gbi:PG2T_11015"/>
<proteinExistence type="inferred from homology"/>
<comment type="cofactor">
    <cofactor evidence="1 5">
        <name>FAD</name>
        <dbReference type="ChEBI" id="CHEBI:57692"/>
    </cofactor>
</comment>
<dbReference type="Gene3D" id="1.20.140.10">
    <property type="entry name" value="Butyryl-CoA Dehydrogenase, subunit A, domain 3"/>
    <property type="match status" value="1"/>
</dbReference>
<reference evidence="10" key="1">
    <citation type="submission" date="2016-03" db="EMBL/GenBank/DDBJ databases">
        <title>Complete genome sequence of Solimmundus cernigliae, representing a novel lineage of polycyclic aromatic hydrocarbon degraders within the Gammaproteobacteria.</title>
        <authorList>
            <person name="Singleton D.R."/>
            <person name="Dickey A.N."/>
            <person name="Scholl E.H."/>
            <person name="Wright F.A."/>
            <person name="Aitken M.D."/>
        </authorList>
    </citation>
    <scope>NUCLEOTIDE SEQUENCE [LARGE SCALE GENOMIC DNA]</scope>
    <source>
        <strain evidence="10">TR3.2</strain>
    </source>
</reference>
<feature type="domain" description="Acyl-CoA dehydrogenase/oxidase C-terminal" evidence="6">
    <location>
        <begin position="227"/>
        <end position="374"/>
    </location>
</feature>
<dbReference type="SUPFAM" id="SSF56645">
    <property type="entry name" value="Acyl-CoA dehydrogenase NM domain-like"/>
    <property type="match status" value="1"/>
</dbReference>
<accession>A0A1B1YUU7</accession>
<dbReference type="Gene3D" id="2.40.110.10">
    <property type="entry name" value="Butyryl-CoA Dehydrogenase, subunit A, domain 2"/>
    <property type="match status" value="1"/>
</dbReference>
<dbReference type="InterPro" id="IPR046373">
    <property type="entry name" value="Acyl-CoA_Oxase/DH_mid-dom_sf"/>
</dbReference>
<evidence type="ECO:0000256" key="5">
    <source>
        <dbReference type="RuleBase" id="RU362125"/>
    </source>
</evidence>
<dbReference type="STRING" id="1810504.PG2T_11015"/>
<comment type="similarity">
    <text evidence="2 5">Belongs to the acyl-CoA dehydrogenase family.</text>
</comment>
<keyword evidence="10" id="KW-1185">Reference proteome</keyword>
<protein>
    <submittedName>
        <fullName evidence="9">Cyclohexanecarboxyl-CoA dehydrogenase</fullName>
    </submittedName>
</protein>
<dbReference type="InterPro" id="IPR009075">
    <property type="entry name" value="AcylCo_DH/oxidase_C"/>
</dbReference>
<feature type="domain" description="Acyl-CoA dehydrogenase/oxidase N-terminal" evidence="8">
    <location>
        <begin position="6"/>
        <end position="116"/>
    </location>
</feature>
<dbReference type="Pfam" id="PF02770">
    <property type="entry name" value="Acyl-CoA_dh_M"/>
    <property type="match status" value="1"/>
</dbReference>
<organism evidence="9 10">
    <name type="scientific">Immundisolibacter cernigliae</name>
    <dbReference type="NCBI Taxonomy" id="1810504"/>
    <lineage>
        <taxon>Bacteria</taxon>
        <taxon>Pseudomonadati</taxon>
        <taxon>Pseudomonadota</taxon>
        <taxon>Gammaproteobacteria</taxon>
        <taxon>Immundisolibacterales</taxon>
        <taxon>Immundisolibacteraceae</taxon>
        <taxon>Immundisolibacter</taxon>
    </lineage>
</organism>
<dbReference type="OrthoDB" id="9769473at2"/>
<dbReference type="InterPro" id="IPR037069">
    <property type="entry name" value="AcylCoA_DH/ox_N_sf"/>
</dbReference>
<dbReference type="RefSeq" id="WP_068805251.1">
    <property type="nucleotide sequence ID" value="NZ_CP014671.1"/>
</dbReference>
<dbReference type="InterPro" id="IPR009100">
    <property type="entry name" value="AcylCoA_DH/oxidase_NM_dom_sf"/>
</dbReference>
<evidence type="ECO:0000259" key="6">
    <source>
        <dbReference type="Pfam" id="PF00441"/>
    </source>
</evidence>
<keyword evidence="5" id="KW-0560">Oxidoreductase</keyword>